<gene>
    <name evidence="2" type="ORF">Ae201684_004559</name>
</gene>
<reference evidence="2 3" key="1">
    <citation type="submission" date="2019-07" db="EMBL/GenBank/DDBJ databases">
        <title>Genomics analysis of Aphanomyces spp. identifies a new class of oomycete effector associated with host adaptation.</title>
        <authorList>
            <person name="Gaulin E."/>
        </authorList>
    </citation>
    <scope>NUCLEOTIDE SEQUENCE [LARGE SCALE GENOMIC DNA]</scope>
    <source>
        <strain evidence="2 3">ATCC 201684</strain>
    </source>
</reference>
<evidence type="ECO:0000313" key="3">
    <source>
        <dbReference type="Proteomes" id="UP000481153"/>
    </source>
</evidence>
<name>A0A6G0XHT7_9STRA</name>
<accession>A0A6G0XHT7</accession>
<evidence type="ECO:0008006" key="4">
    <source>
        <dbReference type="Google" id="ProtNLM"/>
    </source>
</evidence>
<organism evidence="2 3">
    <name type="scientific">Aphanomyces euteiches</name>
    <dbReference type="NCBI Taxonomy" id="100861"/>
    <lineage>
        <taxon>Eukaryota</taxon>
        <taxon>Sar</taxon>
        <taxon>Stramenopiles</taxon>
        <taxon>Oomycota</taxon>
        <taxon>Saprolegniomycetes</taxon>
        <taxon>Saprolegniales</taxon>
        <taxon>Verrucalvaceae</taxon>
        <taxon>Aphanomyces</taxon>
    </lineage>
</organism>
<evidence type="ECO:0000313" key="2">
    <source>
        <dbReference type="EMBL" id="KAF0739900.1"/>
    </source>
</evidence>
<dbReference type="Proteomes" id="UP000481153">
    <property type="component" value="Unassembled WGS sequence"/>
</dbReference>
<dbReference type="VEuPathDB" id="FungiDB:AeMF1_016528"/>
<proteinExistence type="predicted"/>
<dbReference type="AlphaFoldDB" id="A0A6G0XHT7"/>
<evidence type="ECO:0000256" key="1">
    <source>
        <dbReference type="SAM" id="MobiDB-lite"/>
    </source>
</evidence>
<dbReference type="EMBL" id="VJMJ01000057">
    <property type="protein sequence ID" value="KAF0739900.1"/>
    <property type="molecule type" value="Genomic_DNA"/>
</dbReference>
<comment type="caution">
    <text evidence="2">The sequence shown here is derived from an EMBL/GenBank/DDBJ whole genome shotgun (WGS) entry which is preliminary data.</text>
</comment>
<feature type="compositionally biased region" description="Basic residues" evidence="1">
    <location>
        <begin position="137"/>
        <end position="152"/>
    </location>
</feature>
<feature type="region of interest" description="Disordered" evidence="1">
    <location>
        <begin position="137"/>
        <end position="162"/>
    </location>
</feature>
<protein>
    <recommendedName>
        <fullName evidence="4">Ataxin-2 C-terminal domain-containing protein</fullName>
    </recommendedName>
</protein>
<keyword evidence="3" id="KW-1185">Reference proteome</keyword>
<sequence>MTLNVLAPPFYPSLGWKTPLTDDLIVSCGLPYSPKENGFVILDQVITTREIPDEELFDPAFYPFTQTDLTELEACEQMNELLAELEILDLQEELHRKLADKCLELEENRRSQESTIWNVLMKASKDDEAAYRAQRNKKLPNHAHRSKSHKINRAINQPRHFN</sequence>